<evidence type="ECO:0000256" key="1">
    <source>
        <dbReference type="ARBA" id="ARBA00022737"/>
    </source>
</evidence>
<feature type="repeat" description="ANK" evidence="3">
    <location>
        <begin position="426"/>
        <end position="454"/>
    </location>
</feature>
<organism evidence="4 5">
    <name type="scientific">Meristemomyces frigidus</name>
    <dbReference type="NCBI Taxonomy" id="1508187"/>
    <lineage>
        <taxon>Eukaryota</taxon>
        <taxon>Fungi</taxon>
        <taxon>Dikarya</taxon>
        <taxon>Ascomycota</taxon>
        <taxon>Pezizomycotina</taxon>
        <taxon>Dothideomycetes</taxon>
        <taxon>Dothideomycetidae</taxon>
        <taxon>Mycosphaerellales</taxon>
        <taxon>Teratosphaeriaceae</taxon>
        <taxon>Meristemomyces</taxon>
    </lineage>
</organism>
<dbReference type="SMART" id="SM00248">
    <property type="entry name" value="ANK"/>
    <property type="match status" value="8"/>
</dbReference>
<dbReference type="Proteomes" id="UP001310890">
    <property type="component" value="Unassembled WGS sequence"/>
</dbReference>
<dbReference type="PROSITE" id="PS50297">
    <property type="entry name" value="ANK_REP_REGION"/>
    <property type="match status" value="6"/>
</dbReference>
<feature type="repeat" description="ANK" evidence="3">
    <location>
        <begin position="360"/>
        <end position="392"/>
    </location>
</feature>
<dbReference type="Pfam" id="PF12796">
    <property type="entry name" value="Ank_2"/>
    <property type="match status" value="2"/>
</dbReference>
<evidence type="ECO:0000313" key="5">
    <source>
        <dbReference type="Proteomes" id="UP001310890"/>
    </source>
</evidence>
<sequence length="522" mass="56260">MAVDSMYARDSDGDEWAAALYAVKGSMSRTLEGLLEQSAALSQRLRGLRDDLVPLLAELALLTATLYGLQHTTSQLAHLPEQDHQRDYLPVLEAVADIFAFLRTSVRFSQLDETTLRSVVGQLQQQRAELEHMANQNVTTAWPPTPPCEEDIQVGSSSQQYLMPPLSSHPTGITPSADPGSWIEPPPEYSLSSDPTITASVEKPKTEVFDDPAPPELQNETEEQIFDTDALFNAVTNDEVALVTDLLEQHADPNEPVGELQRSALHQAAHLNRTKCLAVLLRYGASMTVEDVKGDTPLHLAAWSNSCEALSALLLHSADVDWLSGRDGYSPLWCAVSAYHIDAARLLLRHGARVSLKSISGAFLLHQAAVTGQSAVCELLLERGAQVDSLDADGQTALHYAAASGSLAVVKVLLRGGGDVSVTQAQGLTCTHWAAHKGHAEVLDLILSYGAEIDPCTLQGATPLHMAACQGHLAAVRLLLEKGAKRDVEAEEWNGTSGTPRAMAVAKGHRQVVKLLRSWSVG</sequence>
<reference evidence="4" key="1">
    <citation type="submission" date="2023-08" db="EMBL/GenBank/DDBJ databases">
        <title>Black Yeasts Isolated from many extreme environments.</title>
        <authorList>
            <person name="Coleine C."/>
            <person name="Stajich J.E."/>
            <person name="Selbmann L."/>
        </authorList>
    </citation>
    <scope>NUCLEOTIDE SEQUENCE</scope>
    <source>
        <strain evidence="4">CCFEE 5401</strain>
    </source>
</reference>
<feature type="repeat" description="ANK" evidence="3">
    <location>
        <begin position="293"/>
        <end position="325"/>
    </location>
</feature>
<protein>
    <recommendedName>
        <fullName evidence="6">Ankyrin repeat protein</fullName>
    </recommendedName>
</protein>
<comment type="caution">
    <text evidence="4">The sequence shown here is derived from an EMBL/GenBank/DDBJ whole genome shotgun (WGS) entry which is preliminary data.</text>
</comment>
<keyword evidence="2 3" id="KW-0040">ANK repeat</keyword>
<dbReference type="AlphaFoldDB" id="A0AAN7YP07"/>
<dbReference type="PANTHER" id="PTHR24171">
    <property type="entry name" value="ANKYRIN REPEAT DOMAIN-CONTAINING PROTEIN 39-RELATED"/>
    <property type="match status" value="1"/>
</dbReference>
<dbReference type="PRINTS" id="PR01415">
    <property type="entry name" value="ANKYRIN"/>
</dbReference>
<keyword evidence="1" id="KW-0677">Repeat</keyword>
<gene>
    <name evidence="4" type="ORF">LTR62_007251</name>
</gene>
<feature type="repeat" description="ANK" evidence="3">
    <location>
        <begin position="459"/>
        <end position="491"/>
    </location>
</feature>
<accession>A0AAN7YP07</accession>
<feature type="repeat" description="ANK" evidence="3">
    <location>
        <begin position="327"/>
        <end position="359"/>
    </location>
</feature>
<dbReference type="Pfam" id="PF00023">
    <property type="entry name" value="Ank"/>
    <property type="match status" value="2"/>
</dbReference>
<feature type="repeat" description="ANK" evidence="3">
    <location>
        <begin position="260"/>
        <end position="292"/>
    </location>
</feature>
<dbReference type="EMBL" id="JAVRRL010000069">
    <property type="protein sequence ID" value="KAK5109166.1"/>
    <property type="molecule type" value="Genomic_DNA"/>
</dbReference>
<evidence type="ECO:0000256" key="3">
    <source>
        <dbReference type="PROSITE-ProRule" id="PRU00023"/>
    </source>
</evidence>
<dbReference type="InterPro" id="IPR002110">
    <property type="entry name" value="Ankyrin_rpt"/>
</dbReference>
<name>A0AAN7YP07_9PEZI</name>
<dbReference type="Gene3D" id="1.25.40.20">
    <property type="entry name" value="Ankyrin repeat-containing domain"/>
    <property type="match status" value="4"/>
</dbReference>
<feature type="repeat" description="ANK" evidence="3">
    <location>
        <begin position="393"/>
        <end position="425"/>
    </location>
</feature>
<evidence type="ECO:0008006" key="6">
    <source>
        <dbReference type="Google" id="ProtNLM"/>
    </source>
</evidence>
<dbReference type="InterPro" id="IPR036770">
    <property type="entry name" value="Ankyrin_rpt-contain_sf"/>
</dbReference>
<proteinExistence type="predicted"/>
<evidence type="ECO:0000313" key="4">
    <source>
        <dbReference type="EMBL" id="KAK5109166.1"/>
    </source>
</evidence>
<evidence type="ECO:0000256" key="2">
    <source>
        <dbReference type="ARBA" id="ARBA00023043"/>
    </source>
</evidence>
<dbReference type="PROSITE" id="PS50088">
    <property type="entry name" value="ANK_REPEAT"/>
    <property type="match status" value="7"/>
</dbReference>
<dbReference type="SUPFAM" id="SSF48403">
    <property type="entry name" value="Ankyrin repeat"/>
    <property type="match status" value="1"/>
</dbReference>